<dbReference type="InterPro" id="IPR037523">
    <property type="entry name" value="VOC_core"/>
</dbReference>
<evidence type="ECO:0000313" key="3">
    <source>
        <dbReference type="Proteomes" id="UP000295258"/>
    </source>
</evidence>
<dbReference type="Pfam" id="PF18029">
    <property type="entry name" value="Glyoxalase_6"/>
    <property type="match status" value="1"/>
</dbReference>
<dbReference type="InterPro" id="IPR041581">
    <property type="entry name" value="Glyoxalase_6"/>
</dbReference>
<dbReference type="PROSITE" id="PS51819">
    <property type="entry name" value="VOC"/>
    <property type="match status" value="1"/>
</dbReference>
<keyword evidence="3" id="KW-1185">Reference proteome</keyword>
<proteinExistence type="predicted"/>
<evidence type="ECO:0000259" key="1">
    <source>
        <dbReference type="PROSITE" id="PS51819"/>
    </source>
</evidence>
<reference evidence="2 3" key="1">
    <citation type="submission" date="2019-03" db="EMBL/GenBank/DDBJ databases">
        <title>Draft genome sequences of novel Actinobacteria.</title>
        <authorList>
            <person name="Sahin N."/>
            <person name="Ay H."/>
            <person name="Saygin H."/>
        </authorList>
    </citation>
    <scope>NUCLEOTIDE SEQUENCE [LARGE SCALE GENOMIC DNA]</scope>
    <source>
        <strain evidence="2 3">KC310</strain>
    </source>
</reference>
<feature type="domain" description="VOC" evidence="1">
    <location>
        <begin position="6"/>
        <end position="123"/>
    </location>
</feature>
<dbReference type="RefSeq" id="WP_132603935.1">
    <property type="nucleotide sequence ID" value="NZ_SMKO01000179.1"/>
</dbReference>
<dbReference type="PANTHER" id="PTHR35908:SF1">
    <property type="entry name" value="CONSERVED PROTEIN"/>
    <property type="match status" value="1"/>
</dbReference>
<comment type="caution">
    <text evidence="2">The sequence shown here is derived from an EMBL/GenBank/DDBJ whole genome shotgun (WGS) entry which is preliminary data.</text>
</comment>
<dbReference type="PANTHER" id="PTHR35908">
    <property type="entry name" value="HYPOTHETICAL FUSION PROTEIN"/>
    <property type="match status" value="1"/>
</dbReference>
<name>A0A4R4UPX3_9ACTN</name>
<protein>
    <submittedName>
        <fullName evidence="2">VOC family protein</fullName>
    </submittedName>
</protein>
<sequence>MSGIAQFRTIVLDCPDPQGLAEFYSNLLGWPVTSVEEDWVVVSDGGPPRRLAFQLAPDHRPPAWPDPQHPQQIHLDLTVDDMDEAEAQAIKLGARKHEHQPSEDDNFRVFLDPAGHPFCLCTV</sequence>
<dbReference type="Proteomes" id="UP000295258">
    <property type="component" value="Unassembled WGS sequence"/>
</dbReference>
<dbReference type="AlphaFoldDB" id="A0A4R4UPX3"/>
<dbReference type="InterPro" id="IPR029068">
    <property type="entry name" value="Glyas_Bleomycin-R_OHBP_Dase"/>
</dbReference>
<dbReference type="SUPFAM" id="SSF54593">
    <property type="entry name" value="Glyoxalase/Bleomycin resistance protein/Dihydroxybiphenyl dioxygenase"/>
    <property type="match status" value="1"/>
</dbReference>
<dbReference type="Gene3D" id="3.10.180.10">
    <property type="entry name" value="2,3-Dihydroxybiphenyl 1,2-Dioxygenase, domain 1"/>
    <property type="match status" value="1"/>
</dbReference>
<dbReference type="CDD" id="cd06587">
    <property type="entry name" value="VOC"/>
    <property type="match status" value="1"/>
</dbReference>
<evidence type="ECO:0000313" key="2">
    <source>
        <dbReference type="EMBL" id="TDC94277.1"/>
    </source>
</evidence>
<accession>A0A4R4UPX3</accession>
<organism evidence="2 3">
    <name type="scientific">Nonomuraea deserti</name>
    <dbReference type="NCBI Taxonomy" id="1848322"/>
    <lineage>
        <taxon>Bacteria</taxon>
        <taxon>Bacillati</taxon>
        <taxon>Actinomycetota</taxon>
        <taxon>Actinomycetes</taxon>
        <taxon>Streptosporangiales</taxon>
        <taxon>Streptosporangiaceae</taxon>
        <taxon>Nonomuraea</taxon>
    </lineage>
</organism>
<gene>
    <name evidence="2" type="ORF">E1292_40040</name>
</gene>
<dbReference type="EMBL" id="SMKO01000179">
    <property type="protein sequence ID" value="TDC94277.1"/>
    <property type="molecule type" value="Genomic_DNA"/>
</dbReference>